<dbReference type="SUPFAM" id="SSF46894">
    <property type="entry name" value="C-terminal effector domain of the bipartite response regulators"/>
    <property type="match status" value="1"/>
</dbReference>
<evidence type="ECO:0000259" key="1">
    <source>
        <dbReference type="PROSITE" id="PS00622"/>
    </source>
</evidence>
<dbReference type="Gene3D" id="1.10.10.10">
    <property type="entry name" value="Winged helix-like DNA-binding domain superfamily/Winged helix DNA-binding domain"/>
    <property type="match status" value="1"/>
</dbReference>
<dbReference type="InterPro" id="IPR016032">
    <property type="entry name" value="Sig_transdc_resp-reg_C-effctor"/>
</dbReference>
<protein>
    <submittedName>
        <fullName evidence="2">DNA-binding transcriptional regulator, CsgD family</fullName>
    </submittedName>
</protein>
<sequence>MNAVQSSCMSSNYGVSHGSFAPVELASIVSAIGEPEFPSKIFAIMSASVGVDYCSLYRKSGCELVELGAEGALPAGQEERVRNHVRYVVNRSSMSAQEAVSTETFRTVNLDGPGEGTVGQRPCEGALFSARRNKDVFSICILRGPGNDPISPPALQWLKDATEFLVAAMSRHAALTLEKPDLVPALSCLDKIEGCVSGDGSLSKREGEVCARILYGLSTCGIALDLGIGKESVMTYRKRAYARLRIASQRELLVWYLTKWSNRGIGRVGDSAKQGVA</sequence>
<keyword evidence="3" id="KW-1185">Reference proteome</keyword>
<dbReference type="GO" id="GO:0003677">
    <property type="term" value="F:DNA binding"/>
    <property type="evidence" value="ECO:0007669"/>
    <property type="project" value="UniProtKB-KW"/>
</dbReference>
<dbReference type="RefSeq" id="WP_223228435.1">
    <property type="nucleotide sequence ID" value="NZ_FRCB01000008.1"/>
</dbReference>
<dbReference type="PROSITE" id="PS00622">
    <property type="entry name" value="HTH_LUXR_1"/>
    <property type="match status" value="1"/>
</dbReference>
<evidence type="ECO:0000313" key="3">
    <source>
        <dbReference type="Proteomes" id="UP000322545"/>
    </source>
</evidence>
<feature type="domain" description="HTH luxR-type" evidence="1">
    <location>
        <begin position="216"/>
        <end position="243"/>
    </location>
</feature>
<gene>
    <name evidence="2" type="ORF">SAMN05443432_108167</name>
</gene>
<dbReference type="InterPro" id="IPR036388">
    <property type="entry name" value="WH-like_DNA-bd_sf"/>
</dbReference>
<dbReference type="AlphaFoldDB" id="A0A1M7JG91"/>
<keyword evidence="2" id="KW-0238">DNA-binding</keyword>
<dbReference type="Proteomes" id="UP000322545">
    <property type="component" value="Unassembled WGS sequence"/>
</dbReference>
<dbReference type="GO" id="GO:0006355">
    <property type="term" value="P:regulation of DNA-templated transcription"/>
    <property type="evidence" value="ECO:0007669"/>
    <property type="project" value="InterPro"/>
</dbReference>
<name>A0A1M7JG91_9RHOB</name>
<proteinExistence type="predicted"/>
<dbReference type="SMART" id="SM00421">
    <property type="entry name" value="HTH_LUXR"/>
    <property type="match status" value="1"/>
</dbReference>
<dbReference type="EMBL" id="FRCB01000008">
    <property type="protein sequence ID" value="SHM51803.1"/>
    <property type="molecule type" value="Genomic_DNA"/>
</dbReference>
<organism evidence="2 3">
    <name type="scientific">Roseovarius litoreus</name>
    <dbReference type="NCBI Taxonomy" id="1155722"/>
    <lineage>
        <taxon>Bacteria</taxon>
        <taxon>Pseudomonadati</taxon>
        <taxon>Pseudomonadota</taxon>
        <taxon>Alphaproteobacteria</taxon>
        <taxon>Rhodobacterales</taxon>
        <taxon>Roseobacteraceae</taxon>
        <taxon>Roseovarius</taxon>
    </lineage>
</organism>
<dbReference type="InterPro" id="IPR000792">
    <property type="entry name" value="Tscrpt_reg_LuxR_C"/>
</dbReference>
<reference evidence="2 3" key="1">
    <citation type="submission" date="2016-11" db="EMBL/GenBank/DDBJ databases">
        <authorList>
            <person name="Varghese N."/>
            <person name="Submissions S."/>
        </authorList>
    </citation>
    <scope>NUCLEOTIDE SEQUENCE [LARGE SCALE GENOMIC DNA]</scope>
    <source>
        <strain evidence="2 3">DSM 28249</strain>
    </source>
</reference>
<dbReference type="Pfam" id="PF00196">
    <property type="entry name" value="GerE"/>
    <property type="match status" value="1"/>
</dbReference>
<accession>A0A1M7JG91</accession>
<evidence type="ECO:0000313" key="2">
    <source>
        <dbReference type="EMBL" id="SHM51803.1"/>
    </source>
</evidence>